<accession>A0ACC2YMB5</accession>
<comment type="caution">
    <text evidence="1">The sequence shown here is derived from an EMBL/GenBank/DDBJ whole genome shotgun (WGS) entry which is preliminary data.</text>
</comment>
<keyword evidence="2" id="KW-1185">Reference proteome</keyword>
<evidence type="ECO:0000313" key="1">
    <source>
        <dbReference type="EMBL" id="KAJ9636396.1"/>
    </source>
</evidence>
<protein>
    <submittedName>
        <fullName evidence="1">Uncharacterized protein</fullName>
    </submittedName>
</protein>
<organism evidence="1 2">
    <name type="scientific">Coniosporium tulheliwenetii</name>
    <dbReference type="NCBI Taxonomy" id="3383036"/>
    <lineage>
        <taxon>Eukaryota</taxon>
        <taxon>Fungi</taxon>
        <taxon>Dikarya</taxon>
        <taxon>Ascomycota</taxon>
        <taxon>Pezizomycotina</taxon>
        <taxon>Dothideomycetes</taxon>
        <taxon>Dothideomycetes incertae sedis</taxon>
        <taxon>Coniosporium</taxon>
    </lineage>
</organism>
<dbReference type="EMBL" id="JAPDRP010000025">
    <property type="protein sequence ID" value="KAJ9636396.1"/>
    <property type="molecule type" value="Genomic_DNA"/>
</dbReference>
<evidence type="ECO:0000313" key="2">
    <source>
        <dbReference type="Proteomes" id="UP001172680"/>
    </source>
</evidence>
<proteinExistence type="predicted"/>
<sequence length="1422" mass="159023">MPPKRKAPASIGYADSAGASANKRSARSKPDSLRQTTLNPVSPFKLPSEAPPIPPSTAPSESKVPNNDTSNKNNNSANGTNGLSDTQFDHSRVEERYGIVQRQFYPPEMSNERCAMYNNNEIPRPIEVLETALRETEDARSQIPVGEAVVHWFKRDLRLNDNRALHLAAAKAKSKNVPLICMFIVSPQDYQAHLTSPARVDFELRTLAIMKADLGAMDIPLYVTSIEKRKRIPEHIMQLCERWGARHLYCNIEYEVDELRREAMMARKCLERGIAFTAVHDDVVVPPGTLKTGQGKQFAVYSPWFRAWIAHVHKHPELLEAFEAPGQNPFSAREKFKEVFEMVIPAAPPNKSLSDEEKKRFERLWPAGEHEALERLDRFLSERIGTYKDTRNFPAANSTATISVHHSAGTLAARTSVRRARDANSTKKLDGGNLGIAGWISEVAWRDFYKHVLAHWPYICMHKPFKYEYTNIEWEYNDAHFDAWCTGRTGFPIVDAAMRQLNHMGYMHNRCRMIVASFLAKDLLIDWRMGEIYFMEHLIDGDFASNNGGWGFSASTGVDPQPYFRIFNPLLQSEKFDPEGEYIRKWVQELAEVKGKAIHDPYGRGAGDIAKRNGYPKPIVDHRKCRERALARYKAAPPHERYPHHTLRRICTVVLTAIPIFVIAILLYTLFLPTSIHGSDGIPILAYLPWSPSHSISHAWPNSDGVSFEQLSAILLETPKEEKAREWSRYYTSGPHLAGKNLSQAEWTRDLWKSFGIRSDIVAYDIYVNYPKDHRLALLEEVGNESQKGVDEEKEREWKIKYEASLEEDILKEDGTSGLEDRIPTFHGYSASGNVTAPYVYVNYGSYQDFEDLQKANVELEGKIALIKYGGIFRGLKVKRAQELGMVGAVIYSDPGDDGQITEHHGNKTYPEGPAREPSSVQRGSTQFMSFAPGDPTTPGYPSKPGVPRQPVDAAIPSIPSIPISYMDALPLLKALNGHGPNASSFNKYWQSGGLGHKGVHYNIGPSPPNLTINLMNEQEYVTTPMWNVIGIINGSIPDEVVVLGNHRDAWIAGGAGDPNSGSAALNEVVRSFGAALAAGWKPLRTIVLASWDGEEYGLLGSTEWVEEYLPWLQKATIAYLNVDVGTTGPHFKASAAPLLNKVLYEATELVQSPNHTIANQTIRDTWSGHISTMGSGSDFTAFQDFAGIPCVDMGFSAGPDTAVYHYHSNYDSFDWMERFGDPGWHYHIAITKVWALLAAKLVELPIVPLNATDYAVGLKGYLDAAKEKARAKIAEDASDQWDLLETAASTNGLFDNLDAAIARLHNVSVAFDRTAASLADEIAHNPIPWWKWWEKVKLYYRVRAVNDKYKYLERQFLYAPGLDGRSWFKHVVFAPGKWTGYAGATFPGLVEAIGDGEWGEARKWAGIVAGVVHRAASSLEK</sequence>
<dbReference type="Proteomes" id="UP001172680">
    <property type="component" value="Unassembled WGS sequence"/>
</dbReference>
<gene>
    <name evidence="1" type="ORF">H2199_008071</name>
</gene>
<name>A0ACC2YMB5_9PEZI</name>
<reference evidence="1" key="1">
    <citation type="submission" date="2022-10" db="EMBL/GenBank/DDBJ databases">
        <title>Culturing micro-colonial fungi from biological soil crusts in the Mojave desert and describing Neophaeococcomyces mojavensis, and introducing the new genera and species Taxawa tesnikishii.</title>
        <authorList>
            <person name="Kurbessoian T."/>
            <person name="Stajich J.E."/>
        </authorList>
    </citation>
    <scope>NUCLEOTIDE SEQUENCE</scope>
    <source>
        <strain evidence="1">JES_115</strain>
    </source>
</reference>